<dbReference type="OrthoDB" id="5845255at2759"/>
<gene>
    <name evidence="1" type="primary">Acey_s0013.g2122</name>
    <name evidence="1" type="synonym">Acey-R11.2</name>
    <name evidence="1" type="ORF">Y032_0013g2122</name>
</gene>
<evidence type="ECO:0000313" key="2">
    <source>
        <dbReference type="Proteomes" id="UP000024635"/>
    </source>
</evidence>
<protein>
    <submittedName>
        <fullName evidence="1">Uncharacterized protein</fullName>
    </submittedName>
</protein>
<name>A0A016VAX0_9BILA</name>
<reference evidence="2" key="1">
    <citation type="journal article" date="2015" name="Nat. Genet.">
        <title>The genome and transcriptome of the zoonotic hookworm Ancylostoma ceylanicum identify infection-specific gene families.</title>
        <authorList>
            <person name="Schwarz E.M."/>
            <person name="Hu Y."/>
            <person name="Antoshechkin I."/>
            <person name="Miller M.M."/>
            <person name="Sternberg P.W."/>
            <person name="Aroian R.V."/>
        </authorList>
    </citation>
    <scope>NUCLEOTIDE SEQUENCE</scope>
    <source>
        <strain evidence="2">HY135</strain>
    </source>
</reference>
<comment type="caution">
    <text evidence="1">The sequence shown here is derived from an EMBL/GenBank/DDBJ whole genome shotgun (WGS) entry which is preliminary data.</text>
</comment>
<dbReference type="STRING" id="53326.A0A016VAX0"/>
<dbReference type="EMBL" id="JARK01001349">
    <property type="protein sequence ID" value="EYC24824.1"/>
    <property type="molecule type" value="Genomic_DNA"/>
</dbReference>
<accession>A0A016VAX0</accession>
<evidence type="ECO:0000313" key="1">
    <source>
        <dbReference type="EMBL" id="EYC24824.1"/>
    </source>
</evidence>
<keyword evidence="2" id="KW-1185">Reference proteome</keyword>
<dbReference type="AlphaFoldDB" id="A0A016VAX0"/>
<dbReference type="Proteomes" id="UP000024635">
    <property type="component" value="Unassembled WGS sequence"/>
</dbReference>
<proteinExistence type="predicted"/>
<sequence length="161" mass="18616">MLVCHASTPELPGVLQTVWRLQYFQFASVTCSDPISRQNFSNSFFILAHTAQCWLVIRVLCQSSDVPDNNWATMKSLALLIVVLLTLVHLSVAISHDRLIYEALLKDMERELAERELVRVLSRRERATPVQSEPRERRSSEKKSYPRNCYFSPIQCLFTRS</sequence>
<organism evidence="1 2">
    <name type="scientific">Ancylostoma ceylanicum</name>
    <dbReference type="NCBI Taxonomy" id="53326"/>
    <lineage>
        <taxon>Eukaryota</taxon>
        <taxon>Metazoa</taxon>
        <taxon>Ecdysozoa</taxon>
        <taxon>Nematoda</taxon>
        <taxon>Chromadorea</taxon>
        <taxon>Rhabditida</taxon>
        <taxon>Rhabditina</taxon>
        <taxon>Rhabditomorpha</taxon>
        <taxon>Strongyloidea</taxon>
        <taxon>Ancylostomatidae</taxon>
        <taxon>Ancylostomatinae</taxon>
        <taxon>Ancylostoma</taxon>
    </lineage>
</organism>